<organism evidence="1 2">
    <name type="scientific">Pseudovibrio ascidiaceicola</name>
    <dbReference type="NCBI Taxonomy" id="285279"/>
    <lineage>
        <taxon>Bacteria</taxon>
        <taxon>Pseudomonadati</taxon>
        <taxon>Pseudomonadota</taxon>
        <taxon>Alphaproteobacteria</taxon>
        <taxon>Hyphomicrobiales</taxon>
        <taxon>Stappiaceae</taxon>
        <taxon>Pseudovibrio</taxon>
    </lineage>
</organism>
<sequence length="250" mass="28170">MQPSDFASLSDLEVIWSDHGGICPIPTRTLVASDLLLSIGPSPDREFDQTFQRISGALVLAYGDPLYNGGLRIIDEAVAPEQNQLNLVFSSKHQGHFNTVSHEAFYNNENALYVPFRNWSEVHPEDDIESLFGDYSPGIFLRYVVSERTRSFPDILVRLAERATGLQVCSKNRSLLFSSLSELRRKLPSDLILVDGSGFGGQPTSRQQKKPLLYTTNWISRELIEPSELHHTESDVPSLFDLRRRFSLSS</sequence>
<gene>
    <name evidence="1" type="ORF">SAMN04488518_10431</name>
</gene>
<proteinExistence type="predicted"/>
<dbReference type="Proteomes" id="UP000199598">
    <property type="component" value="Unassembled WGS sequence"/>
</dbReference>
<accession>A0A1I3YHR9</accession>
<comment type="caution">
    <text evidence="1">The sequence shown here is derived from an EMBL/GenBank/DDBJ whole genome shotgun (WGS) entry which is preliminary data.</text>
</comment>
<keyword evidence="2" id="KW-1185">Reference proteome</keyword>
<evidence type="ECO:0000313" key="1">
    <source>
        <dbReference type="EMBL" id="SFK31330.1"/>
    </source>
</evidence>
<dbReference type="EMBL" id="FOSK01000004">
    <property type="protein sequence ID" value="SFK31330.1"/>
    <property type="molecule type" value="Genomic_DNA"/>
</dbReference>
<dbReference type="RefSeq" id="WP_093518584.1">
    <property type="nucleotide sequence ID" value="NZ_FOSK01000004.1"/>
</dbReference>
<reference evidence="1 2" key="1">
    <citation type="submission" date="2016-10" db="EMBL/GenBank/DDBJ databases">
        <authorList>
            <person name="Varghese N."/>
            <person name="Submissions S."/>
        </authorList>
    </citation>
    <scope>NUCLEOTIDE SEQUENCE [LARGE SCALE GENOMIC DNA]</scope>
    <source>
        <strain evidence="1 2">DSM 16392</strain>
    </source>
</reference>
<protein>
    <submittedName>
        <fullName evidence="1">Uncharacterized protein</fullName>
    </submittedName>
</protein>
<name>A0A1I3YHR9_9HYPH</name>
<evidence type="ECO:0000313" key="2">
    <source>
        <dbReference type="Proteomes" id="UP000199598"/>
    </source>
</evidence>